<evidence type="ECO:0000313" key="3">
    <source>
        <dbReference type="Proteomes" id="UP000194127"/>
    </source>
</evidence>
<dbReference type="STRING" id="670580.A0A1X6N708"/>
<dbReference type="EMBL" id="KZ110594">
    <property type="protein sequence ID" value="OSX64384.1"/>
    <property type="molecule type" value="Genomic_DNA"/>
</dbReference>
<reference evidence="2 3" key="1">
    <citation type="submission" date="2017-04" db="EMBL/GenBank/DDBJ databases">
        <title>Genome Sequence of the Model Brown-Rot Fungus Postia placenta SB12.</title>
        <authorList>
            <consortium name="DOE Joint Genome Institute"/>
            <person name="Gaskell J."/>
            <person name="Kersten P."/>
            <person name="Larrondo L.F."/>
            <person name="Canessa P."/>
            <person name="Martinez D."/>
            <person name="Hibbett D."/>
            <person name="Schmoll M."/>
            <person name="Kubicek C.P."/>
            <person name="Martinez A.T."/>
            <person name="Yadav J."/>
            <person name="Master E."/>
            <person name="Magnuson J.K."/>
            <person name="James T."/>
            <person name="Yaver D."/>
            <person name="Berka R."/>
            <person name="Labutti K."/>
            <person name="Lipzen A."/>
            <person name="Aerts A."/>
            <person name="Barry K."/>
            <person name="Henrissat B."/>
            <person name="Blanchette R."/>
            <person name="Grigoriev I."/>
            <person name="Cullen D."/>
        </authorList>
    </citation>
    <scope>NUCLEOTIDE SEQUENCE [LARGE SCALE GENOMIC DNA]</scope>
    <source>
        <strain evidence="2 3">MAD-698-R-SB12</strain>
    </source>
</reference>
<proteinExistence type="predicted"/>
<dbReference type="Proteomes" id="UP000194127">
    <property type="component" value="Unassembled WGS sequence"/>
</dbReference>
<evidence type="ECO:0000256" key="1">
    <source>
        <dbReference type="SAM" id="Phobius"/>
    </source>
</evidence>
<gene>
    <name evidence="2" type="ORF">POSPLADRAFT_1045453</name>
</gene>
<name>A0A1X6N708_9APHY</name>
<feature type="transmembrane region" description="Helical" evidence="1">
    <location>
        <begin position="312"/>
        <end position="338"/>
    </location>
</feature>
<sequence length="358" mass="40115">MPLVHSIIVAQMTLPWRPYENLTRVLLMNQPLPSFSELIWTLRRCPSLDTLGLGLSGSTVHANFASYLTASFEGSEDVAPIEFPHLNNMILAAHHDVAAPLLRLLHYPPSSSTVLMLKHTPRSRVTSSHNAVAHVTRAALECYYIEESQILNLTALTCQPAVQVHWEWQEGVDAFEDPARMAHIADLVRFAGVQHLRIRKLQYPLYRQDWLHILAQMPALTAVELNSCIADEPTLFDALARTTTGPAGEPCLAVCPALAEFEFCEGHEYGMEALEAMVACFERRRELGTLAGRLEGLIEVFLKTYLEALYPWWGHSLLLVTVLVLVKLLQVLVLVLVMGFPSWSDMVKCVVEATKLWV</sequence>
<dbReference type="OrthoDB" id="2801457at2759"/>
<keyword evidence="1" id="KW-1133">Transmembrane helix</keyword>
<evidence type="ECO:0000313" key="2">
    <source>
        <dbReference type="EMBL" id="OSX64384.1"/>
    </source>
</evidence>
<dbReference type="AlphaFoldDB" id="A0A1X6N708"/>
<organism evidence="2 3">
    <name type="scientific">Postia placenta MAD-698-R-SB12</name>
    <dbReference type="NCBI Taxonomy" id="670580"/>
    <lineage>
        <taxon>Eukaryota</taxon>
        <taxon>Fungi</taxon>
        <taxon>Dikarya</taxon>
        <taxon>Basidiomycota</taxon>
        <taxon>Agaricomycotina</taxon>
        <taxon>Agaricomycetes</taxon>
        <taxon>Polyporales</taxon>
        <taxon>Adustoporiaceae</taxon>
        <taxon>Rhodonia</taxon>
    </lineage>
</organism>
<keyword evidence="1" id="KW-0472">Membrane</keyword>
<dbReference type="RefSeq" id="XP_024341178.1">
    <property type="nucleotide sequence ID" value="XM_024478760.1"/>
</dbReference>
<keyword evidence="1" id="KW-0812">Transmembrane</keyword>
<protein>
    <submittedName>
        <fullName evidence="2">Uncharacterized protein</fullName>
    </submittedName>
</protein>
<dbReference type="GeneID" id="36323710"/>
<accession>A0A1X6N708</accession>
<keyword evidence="3" id="KW-1185">Reference proteome</keyword>